<sequence>MTVGLDALNTKLIQVSNVAHNATLEQLKVLFSFIGEVEDLKLFPESPAITVQSKVCFVKFVDPSSVPIALHLTNTVFIDKSLIVVPVSDEPVSEEEKALQLVAASSALALGMGDGGGILPTPALIPQLMSSSGNTIAVPSSVPPPPPLTNVDANKVEEIRRTVFVNNLDPEITAEMLLSFFSSCGDIKYIRMGGDDGKPTRYAYIEFAETQAIVSALQYSGAIFGGKPIKVTHSKNAVSKPPPKHSDRKRACFGVFNGMGVQVKVLHARWLHSVCHCLYQMVLVGRTGHGRLVVVTDPDLIPVHAVAIEDALDHAPGTATGRGGHGNRDQSHLTGAGGQEAEVDNVLLRKLCSWINLIRMVTKQIVLKTFPKPVSVEKISESHEKVSESFAKVSESQQGQTTPSTLKGSRTIKRTSRSPERKIKEDSVTKSDEDEGRSSERREKEEKKSRDKDKDRERERKDKKDRDRGRNKDRDRDKERDKDRDRDKERDREKDRERDKDRDKERDRDKDREREKDRDKERDRDKDRDKERDRDKDRDKERDRDRDRDRDKERDKDRHRDRDRRDRKEKTRDRTSRSPSESPKRSSRHHKRKKDKKSKEKESTRRASDYEDSDIGKMSDTEQEKKARDSSHDSGSEYERKKKKKKNRSESQERASASEEETPKKKKKRSYKKKPVSAGDYDTESD</sequence>
<dbReference type="InterPro" id="IPR034192">
    <property type="entry name" value="SREK1_RRM2"/>
</dbReference>
<dbReference type="CDD" id="cd12259">
    <property type="entry name" value="RRM_SRSF11_SREK1"/>
    <property type="match status" value="1"/>
</dbReference>
<dbReference type="InParanoid" id="A7RX62"/>
<protein>
    <recommendedName>
        <fullName evidence="3">RRM domain-containing protein</fullName>
    </recommendedName>
</protein>
<accession>A7RX62</accession>
<dbReference type="AlphaFoldDB" id="A7RX62"/>
<dbReference type="Gene3D" id="3.30.70.330">
    <property type="match status" value="2"/>
</dbReference>
<organism evidence="4 5">
    <name type="scientific">Nematostella vectensis</name>
    <name type="common">Starlet sea anemone</name>
    <dbReference type="NCBI Taxonomy" id="45351"/>
    <lineage>
        <taxon>Eukaryota</taxon>
        <taxon>Metazoa</taxon>
        <taxon>Cnidaria</taxon>
        <taxon>Anthozoa</taxon>
        <taxon>Hexacorallia</taxon>
        <taxon>Actiniaria</taxon>
        <taxon>Edwardsiidae</taxon>
        <taxon>Nematostella</taxon>
    </lineage>
</organism>
<evidence type="ECO:0000256" key="2">
    <source>
        <dbReference type="SAM" id="MobiDB-lite"/>
    </source>
</evidence>
<evidence type="ECO:0000313" key="4">
    <source>
        <dbReference type="EMBL" id="EDO43975.1"/>
    </source>
</evidence>
<dbReference type="OMA" id="SINRRHR"/>
<dbReference type="Proteomes" id="UP000001593">
    <property type="component" value="Unassembled WGS sequence"/>
</dbReference>
<feature type="region of interest" description="Disordered" evidence="2">
    <location>
        <begin position="314"/>
        <end position="339"/>
    </location>
</feature>
<dbReference type="HOGENOM" id="CLU_030029_3_0_1"/>
<dbReference type="PANTHER" id="PTHR31363:SF0">
    <property type="entry name" value="TRAF3-INTERACTING PROTEIN 1"/>
    <property type="match status" value="1"/>
</dbReference>
<feature type="domain" description="RRM" evidence="3">
    <location>
        <begin position="11"/>
        <end position="90"/>
    </location>
</feature>
<evidence type="ECO:0000259" key="3">
    <source>
        <dbReference type="PROSITE" id="PS50102"/>
    </source>
</evidence>
<feature type="compositionally biased region" description="Basic residues" evidence="2">
    <location>
        <begin position="664"/>
        <end position="675"/>
    </location>
</feature>
<dbReference type="eggNOG" id="KOG2217">
    <property type="taxonomic scope" value="Eukaryota"/>
</dbReference>
<proteinExistence type="predicted"/>
<dbReference type="InterPro" id="IPR000504">
    <property type="entry name" value="RRM_dom"/>
</dbReference>
<dbReference type="InterPro" id="IPR018799">
    <property type="entry name" value="TRAF3IP1"/>
</dbReference>
<feature type="compositionally biased region" description="Polar residues" evidence="2">
    <location>
        <begin position="394"/>
        <end position="408"/>
    </location>
</feature>
<dbReference type="PANTHER" id="PTHR31363">
    <property type="entry name" value="TRAF3-INTERACTING PROTEIN 1"/>
    <property type="match status" value="1"/>
</dbReference>
<dbReference type="eggNOG" id="KOG4676">
    <property type="taxonomic scope" value="Eukaryota"/>
</dbReference>
<gene>
    <name evidence="4" type="ORF">NEMVEDRAFT_v1g203470</name>
</gene>
<feature type="compositionally biased region" description="Basic and acidic residues" evidence="2">
    <location>
        <begin position="417"/>
        <end position="576"/>
    </location>
</feature>
<evidence type="ECO:0000256" key="1">
    <source>
        <dbReference type="PROSITE-ProRule" id="PRU00176"/>
    </source>
</evidence>
<dbReference type="InterPro" id="IPR035979">
    <property type="entry name" value="RBD_domain_sf"/>
</dbReference>
<dbReference type="SUPFAM" id="SSF54928">
    <property type="entry name" value="RNA-binding domain, RBD"/>
    <property type="match status" value="2"/>
</dbReference>
<dbReference type="EMBL" id="DS469549">
    <property type="protein sequence ID" value="EDO43975.1"/>
    <property type="molecule type" value="Genomic_DNA"/>
</dbReference>
<dbReference type="GO" id="GO:0005654">
    <property type="term" value="C:nucleoplasm"/>
    <property type="evidence" value="ECO:0000318"/>
    <property type="project" value="GO_Central"/>
</dbReference>
<name>A7RX62_NEMVE</name>
<feature type="compositionally biased region" description="Basic and acidic residues" evidence="2">
    <location>
        <begin position="648"/>
        <end position="663"/>
    </location>
</feature>
<keyword evidence="5" id="KW-1185">Reference proteome</keyword>
<feature type="region of interest" description="Disordered" evidence="2">
    <location>
        <begin position="389"/>
        <end position="686"/>
    </location>
</feature>
<feature type="compositionally biased region" description="Basic residues" evidence="2">
    <location>
        <begin position="585"/>
        <end position="596"/>
    </location>
</feature>
<dbReference type="SMART" id="SM00360">
    <property type="entry name" value="RRM"/>
    <property type="match status" value="2"/>
</dbReference>
<dbReference type="STRING" id="45351.A7RX62"/>
<dbReference type="Pfam" id="PF00076">
    <property type="entry name" value="RRM_1"/>
    <property type="match status" value="2"/>
</dbReference>
<dbReference type="GO" id="GO:0003723">
    <property type="term" value="F:RNA binding"/>
    <property type="evidence" value="ECO:0000318"/>
    <property type="project" value="GO_Central"/>
</dbReference>
<keyword evidence="1" id="KW-0694">RNA-binding</keyword>
<dbReference type="CDD" id="cd12260">
    <property type="entry name" value="RRM2_SREK1"/>
    <property type="match status" value="1"/>
</dbReference>
<dbReference type="GO" id="GO:0008017">
    <property type="term" value="F:microtubule binding"/>
    <property type="evidence" value="ECO:0007669"/>
    <property type="project" value="InterPro"/>
</dbReference>
<feature type="domain" description="RRM" evidence="3">
    <location>
        <begin position="161"/>
        <end position="236"/>
    </location>
</feature>
<dbReference type="PROSITE" id="PS50102">
    <property type="entry name" value="RRM"/>
    <property type="match status" value="2"/>
</dbReference>
<feature type="compositionally biased region" description="Basic and acidic residues" evidence="2">
    <location>
        <begin position="597"/>
        <end position="640"/>
    </location>
</feature>
<dbReference type="InterPro" id="IPR012677">
    <property type="entry name" value="Nucleotide-bd_a/b_plait_sf"/>
</dbReference>
<evidence type="ECO:0000313" key="5">
    <source>
        <dbReference type="Proteomes" id="UP000001593"/>
    </source>
</evidence>
<reference evidence="4 5" key="1">
    <citation type="journal article" date="2007" name="Science">
        <title>Sea anemone genome reveals ancestral eumetazoan gene repertoire and genomic organization.</title>
        <authorList>
            <person name="Putnam N.H."/>
            <person name="Srivastava M."/>
            <person name="Hellsten U."/>
            <person name="Dirks B."/>
            <person name="Chapman J."/>
            <person name="Salamov A."/>
            <person name="Terry A."/>
            <person name="Shapiro H."/>
            <person name="Lindquist E."/>
            <person name="Kapitonov V.V."/>
            <person name="Jurka J."/>
            <person name="Genikhovich G."/>
            <person name="Grigoriev I.V."/>
            <person name="Lucas S.M."/>
            <person name="Steele R.E."/>
            <person name="Finnerty J.R."/>
            <person name="Technau U."/>
            <person name="Martindale M.Q."/>
            <person name="Rokhsar D.S."/>
        </authorList>
    </citation>
    <scope>NUCLEOTIDE SEQUENCE [LARGE SCALE GENOMIC DNA]</scope>
    <source>
        <strain evidence="5">CH2 X CH6</strain>
    </source>
</reference>